<dbReference type="SUPFAM" id="SSF69318">
    <property type="entry name" value="Integrin alpha N-terminal domain"/>
    <property type="match status" value="1"/>
</dbReference>
<dbReference type="Proteomes" id="UP001364156">
    <property type="component" value="Chromosome"/>
</dbReference>
<feature type="signal peptide" evidence="2">
    <location>
        <begin position="1"/>
        <end position="21"/>
    </location>
</feature>
<protein>
    <submittedName>
        <fullName evidence="3">VCBS repeat-containing protein</fullName>
    </submittedName>
</protein>
<accession>A0ABZ2HIM6</accession>
<organism evidence="3 4">
    <name type="scientific">Roseovarius phycicola</name>
    <dbReference type="NCBI Taxonomy" id="3080976"/>
    <lineage>
        <taxon>Bacteria</taxon>
        <taxon>Pseudomonadati</taxon>
        <taxon>Pseudomonadota</taxon>
        <taxon>Alphaproteobacteria</taxon>
        <taxon>Rhodobacterales</taxon>
        <taxon>Roseobacteraceae</taxon>
        <taxon>Roseovarius</taxon>
    </lineage>
</organism>
<keyword evidence="1 2" id="KW-0732">Signal</keyword>
<evidence type="ECO:0000256" key="1">
    <source>
        <dbReference type="ARBA" id="ARBA00022729"/>
    </source>
</evidence>
<dbReference type="InterPro" id="IPR028994">
    <property type="entry name" value="Integrin_alpha_N"/>
</dbReference>
<dbReference type="InterPro" id="IPR013517">
    <property type="entry name" value="FG-GAP"/>
</dbReference>
<keyword evidence="4" id="KW-1185">Reference proteome</keyword>
<evidence type="ECO:0000256" key="2">
    <source>
        <dbReference type="SAM" id="SignalP"/>
    </source>
</evidence>
<evidence type="ECO:0000313" key="3">
    <source>
        <dbReference type="EMBL" id="WWR47930.1"/>
    </source>
</evidence>
<dbReference type="EMBL" id="CP146069">
    <property type="protein sequence ID" value="WWR47930.1"/>
    <property type="molecule type" value="Genomic_DNA"/>
</dbReference>
<dbReference type="RefSeq" id="WP_338550758.1">
    <property type="nucleotide sequence ID" value="NZ_CP146069.1"/>
</dbReference>
<gene>
    <name evidence="3" type="ORF">RZ517_07105</name>
</gene>
<evidence type="ECO:0000313" key="4">
    <source>
        <dbReference type="Proteomes" id="UP001364156"/>
    </source>
</evidence>
<sequence length="241" mass="26810">MRLAVAWVAAALCAYSGPAWAAQPWEYEPLEWAKFTEPTARYPHGVLGDYIEYGALVLKYLPGHTKYTIRLPQDRVFEDIKPRLVDIDQDSKREVMVVESHKTKGARLALYNGGGLIAATPYIGTRFRWLAPLGAADLDGDGHIEVAYIDRPHLAKTLRVWRFQDGALIEIATLPGLTNHKIGWDFIPGGVRTCDEQPEMILASANWSRIMAVSLIDGTLHAKDIGPYTDPESLNTALRCP</sequence>
<proteinExistence type="predicted"/>
<name>A0ABZ2HIM6_9RHOB</name>
<feature type="chain" id="PRO_5045231052" evidence="2">
    <location>
        <begin position="22"/>
        <end position="241"/>
    </location>
</feature>
<reference evidence="3 4" key="1">
    <citation type="submission" date="2023-10" db="EMBL/GenBank/DDBJ databases">
        <title>Roseovarius strain S88 nov., isolated from a marine algae.</title>
        <authorList>
            <person name="Lee M.W."/>
            <person name="Lee J.K."/>
            <person name="Kim J.M."/>
            <person name="Choi D.G."/>
            <person name="Baek J.H."/>
            <person name="Bayburt H."/>
            <person name="Jung J.J."/>
            <person name="Han D.M."/>
            <person name="Jeon C.O."/>
        </authorList>
    </citation>
    <scope>NUCLEOTIDE SEQUENCE [LARGE SCALE GENOMIC DNA]</scope>
    <source>
        <strain evidence="3 4">S88</strain>
    </source>
</reference>
<dbReference type="Pfam" id="PF13517">
    <property type="entry name" value="FG-GAP_3"/>
    <property type="match status" value="1"/>
</dbReference>